<dbReference type="EMBL" id="LCDO01000004">
    <property type="protein sequence ID" value="KKS56924.1"/>
    <property type="molecule type" value="Genomic_DNA"/>
</dbReference>
<dbReference type="PATRIC" id="fig|1619039.3.peg.575"/>
<evidence type="ECO:0000313" key="2">
    <source>
        <dbReference type="EMBL" id="KKS56924.1"/>
    </source>
</evidence>
<dbReference type="InterPro" id="IPR017853">
    <property type="entry name" value="GH"/>
</dbReference>
<accession>A0A0G1A7L6</accession>
<dbReference type="PANTHER" id="PTHR43405">
    <property type="entry name" value="GLYCOSYL HYDROLASE DIGH"/>
    <property type="match status" value="1"/>
</dbReference>
<dbReference type="AlphaFoldDB" id="A0A0G1A7L6"/>
<evidence type="ECO:0000259" key="1">
    <source>
        <dbReference type="Pfam" id="PF13200"/>
    </source>
</evidence>
<proteinExistence type="predicted"/>
<reference evidence="2 3" key="1">
    <citation type="journal article" date="2015" name="Nature">
        <title>rRNA introns, odd ribosomes, and small enigmatic genomes across a large radiation of phyla.</title>
        <authorList>
            <person name="Brown C.T."/>
            <person name="Hug L.A."/>
            <person name="Thomas B.C."/>
            <person name="Sharon I."/>
            <person name="Castelle C.J."/>
            <person name="Singh A."/>
            <person name="Wilkins M.J."/>
            <person name="Williams K.H."/>
            <person name="Banfield J.F."/>
        </authorList>
    </citation>
    <scope>NUCLEOTIDE SEQUENCE [LARGE SCALE GENOMIC DNA]</scope>
</reference>
<dbReference type="PANTHER" id="PTHR43405:SF1">
    <property type="entry name" value="GLYCOSYL HYDROLASE DIGH"/>
    <property type="match status" value="1"/>
</dbReference>
<dbReference type="InterPro" id="IPR052177">
    <property type="entry name" value="Divisome_Glycosyl_Hydrolase"/>
</dbReference>
<dbReference type="Pfam" id="PF13200">
    <property type="entry name" value="DUF4015"/>
    <property type="match status" value="1"/>
</dbReference>
<dbReference type="Proteomes" id="UP000034837">
    <property type="component" value="Unassembled WGS sequence"/>
</dbReference>
<dbReference type="Gene3D" id="3.20.20.80">
    <property type="entry name" value="Glycosidases"/>
    <property type="match status" value="1"/>
</dbReference>
<protein>
    <recommendedName>
        <fullName evidence="1">DUF4015 domain-containing protein</fullName>
    </recommendedName>
</protein>
<name>A0A0G1A7L6_9BACT</name>
<dbReference type="SUPFAM" id="SSF51445">
    <property type="entry name" value="(Trans)glycosidases"/>
    <property type="match status" value="1"/>
</dbReference>
<gene>
    <name evidence="2" type="ORF">UV20_C0004G0020</name>
</gene>
<comment type="caution">
    <text evidence="2">The sequence shown here is derived from an EMBL/GenBank/DDBJ whole genome shotgun (WGS) entry which is preliminary data.</text>
</comment>
<evidence type="ECO:0000313" key="3">
    <source>
        <dbReference type="Proteomes" id="UP000034837"/>
    </source>
</evidence>
<sequence>MKRQKRNTRLIFFVIFSFLAISLVLWQWHVTSAEIKKTEFLTVVTPTEKETKTKPPEQAVKAIYLTAYSAGNPKKIEEMIDLVNKTELNAVVIDIKDYSGLVLYNTKVGLANKLGLKDVRIKNLPDLIKKLHDKKIYVIARQTLFQDPILAEKRPEWALKDKNGKIWRDKMGLSWVDMTNKYVWTYNLQIAKEMADLGFDEINFDYIRFPSDGQIKNIVYDTPKKKYEIIADFFHFLNKEMKGEPIWTSVDLFGLTMEHRDDMGIGQRIVDAVNEVDYICPMMYPSHYYPGHLNFTNPADHPQEVIANGITKGLPFFTNTRAKFRPWLQAFNLGATYGAEKIRAQIDEVEKNSSYGWMLWNASNKYTTAGLRLE</sequence>
<organism evidence="2 3">
    <name type="scientific">Candidatus Magasanikbacteria bacterium GW2011_GWA2_42_32</name>
    <dbReference type="NCBI Taxonomy" id="1619039"/>
    <lineage>
        <taxon>Bacteria</taxon>
        <taxon>Candidatus Magasanikiibacteriota</taxon>
    </lineage>
</organism>
<dbReference type="InterPro" id="IPR025275">
    <property type="entry name" value="DUF4015"/>
</dbReference>
<feature type="domain" description="DUF4015" evidence="1">
    <location>
        <begin position="62"/>
        <end position="366"/>
    </location>
</feature>